<dbReference type="AlphaFoldDB" id="A0A914YW17"/>
<accession>A0A914YW17</accession>
<evidence type="ECO:0000313" key="3">
    <source>
        <dbReference type="WBParaSite" id="PSU_v2.g2278.t1"/>
    </source>
</evidence>
<sequence>MESHSSSSHFHHPQSHPLNGDTSIHTVLINLVERLVEILKKAEELPKYPHQKSHVPFWAWMCFLACGILCVFMTIGLCWIRSTTRRSSQRGKPGIVATAGRSWKAGFGGGIYDL</sequence>
<evidence type="ECO:0000313" key="2">
    <source>
        <dbReference type="Proteomes" id="UP000887577"/>
    </source>
</evidence>
<keyword evidence="2" id="KW-1185">Reference proteome</keyword>
<keyword evidence="1" id="KW-0812">Transmembrane</keyword>
<reference evidence="3" key="1">
    <citation type="submission" date="2022-11" db="UniProtKB">
        <authorList>
            <consortium name="WormBaseParasite"/>
        </authorList>
    </citation>
    <scope>IDENTIFICATION</scope>
</reference>
<keyword evidence="1" id="KW-1133">Transmembrane helix</keyword>
<organism evidence="2 3">
    <name type="scientific">Panagrolaimus superbus</name>
    <dbReference type="NCBI Taxonomy" id="310955"/>
    <lineage>
        <taxon>Eukaryota</taxon>
        <taxon>Metazoa</taxon>
        <taxon>Ecdysozoa</taxon>
        <taxon>Nematoda</taxon>
        <taxon>Chromadorea</taxon>
        <taxon>Rhabditida</taxon>
        <taxon>Tylenchina</taxon>
        <taxon>Panagrolaimomorpha</taxon>
        <taxon>Panagrolaimoidea</taxon>
        <taxon>Panagrolaimidae</taxon>
        <taxon>Panagrolaimus</taxon>
    </lineage>
</organism>
<evidence type="ECO:0000256" key="1">
    <source>
        <dbReference type="SAM" id="Phobius"/>
    </source>
</evidence>
<protein>
    <submittedName>
        <fullName evidence="3">Transmembrane protein</fullName>
    </submittedName>
</protein>
<dbReference type="Proteomes" id="UP000887577">
    <property type="component" value="Unplaced"/>
</dbReference>
<feature type="transmembrane region" description="Helical" evidence="1">
    <location>
        <begin position="57"/>
        <end position="80"/>
    </location>
</feature>
<proteinExistence type="predicted"/>
<name>A0A914YW17_9BILA</name>
<keyword evidence="1" id="KW-0472">Membrane</keyword>
<dbReference type="WBParaSite" id="PSU_v2.g2278.t1">
    <property type="protein sequence ID" value="PSU_v2.g2278.t1"/>
    <property type="gene ID" value="PSU_v2.g2278"/>
</dbReference>